<dbReference type="Proteomes" id="UP000680304">
    <property type="component" value="Unassembled WGS sequence"/>
</dbReference>
<evidence type="ECO:0000313" key="3">
    <source>
        <dbReference type="Proteomes" id="UP000680304"/>
    </source>
</evidence>
<sequence length="91" mass="8851">MTLGSCLLTLLFSCGFPAFAGKSNGRADPAAVITGIGFSGEGTINTGKSSIGPTAASSSEAAAAIVSKRQTVPAPLDKIKHPGGACAVSSV</sequence>
<dbReference type="EMBL" id="BOVJ01000036">
    <property type="protein sequence ID" value="GIQ62530.1"/>
    <property type="molecule type" value="Genomic_DNA"/>
</dbReference>
<name>A0ABQ4N304_9BACL</name>
<organism evidence="2 3">
    <name type="scientific">Paenibacillus cisolokensis</name>
    <dbReference type="NCBI Taxonomy" id="1658519"/>
    <lineage>
        <taxon>Bacteria</taxon>
        <taxon>Bacillati</taxon>
        <taxon>Bacillota</taxon>
        <taxon>Bacilli</taxon>
        <taxon>Bacillales</taxon>
        <taxon>Paenibacillaceae</taxon>
        <taxon>Paenibacillus</taxon>
    </lineage>
</organism>
<evidence type="ECO:0000313" key="2">
    <source>
        <dbReference type="EMBL" id="GIQ62530.1"/>
    </source>
</evidence>
<gene>
    <name evidence="2" type="ORF">PACILC2_10980</name>
</gene>
<keyword evidence="1" id="KW-0732">Signal</keyword>
<accession>A0ABQ4N304</accession>
<feature type="chain" id="PRO_5045277298" evidence="1">
    <location>
        <begin position="21"/>
        <end position="91"/>
    </location>
</feature>
<feature type="signal peptide" evidence="1">
    <location>
        <begin position="1"/>
        <end position="20"/>
    </location>
</feature>
<protein>
    <submittedName>
        <fullName evidence="2">Uncharacterized protein</fullName>
    </submittedName>
</protein>
<proteinExistence type="predicted"/>
<keyword evidence="3" id="KW-1185">Reference proteome</keyword>
<comment type="caution">
    <text evidence="2">The sequence shown here is derived from an EMBL/GenBank/DDBJ whole genome shotgun (WGS) entry which is preliminary data.</text>
</comment>
<evidence type="ECO:0000256" key="1">
    <source>
        <dbReference type="SAM" id="SignalP"/>
    </source>
</evidence>
<dbReference type="RefSeq" id="WP_145977276.1">
    <property type="nucleotide sequence ID" value="NZ_BOVJ01000036.1"/>
</dbReference>
<reference evidence="2 3" key="1">
    <citation type="submission" date="2021-04" db="EMBL/GenBank/DDBJ databases">
        <title>Draft genome sequence of Paenibacillus cisolokensis, LC2-13A.</title>
        <authorList>
            <person name="Uke A."/>
            <person name="Chhe C."/>
            <person name="Baramee S."/>
            <person name="Kosugi A."/>
        </authorList>
    </citation>
    <scope>NUCLEOTIDE SEQUENCE [LARGE SCALE GENOMIC DNA]</scope>
    <source>
        <strain evidence="2 3">LC2-13A</strain>
    </source>
</reference>